<dbReference type="AlphaFoldDB" id="A0A1V2GVT7"/>
<dbReference type="GO" id="GO:0030288">
    <property type="term" value="C:outer membrane-bounded periplasmic space"/>
    <property type="evidence" value="ECO:0007669"/>
    <property type="project" value="TreeGrafter"/>
</dbReference>
<dbReference type="InterPro" id="IPR006059">
    <property type="entry name" value="SBP"/>
</dbReference>
<dbReference type="GO" id="GO:0030975">
    <property type="term" value="F:thiamine binding"/>
    <property type="evidence" value="ECO:0007669"/>
    <property type="project" value="TreeGrafter"/>
</dbReference>
<dbReference type="Gene3D" id="3.40.190.10">
    <property type="entry name" value="Periplasmic binding protein-like II"/>
    <property type="match status" value="2"/>
</dbReference>
<dbReference type="PANTHER" id="PTHR30006">
    <property type="entry name" value="THIAMINE-BINDING PERIPLASMIC PROTEIN-RELATED"/>
    <property type="match status" value="1"/>
</dbReference>
<evidence type="ECO:0000313" key="3">
    <source>
        <dbReference type="Proteomes" id="UP000188879"/>
    </source>
</evidence>
<dbReference type="PANTHER" id="PTHR30006:SF2">
    <property type="entry name" value="ABC TRANSPORTER SUBSTRATE-BINDING PROTEIN"/>
    <property type="match status" value="1"/>
</dbReference>
<dbReference type="GO" id="GO:0030976">
    <property type="term" value="F:thiamine pyrophosphate binding"/>
    <property type="evidence" value="ECO:0007669"/>
    <property type="project" value="TreeGrafter"/>
</dbReference>
<dbReference type="SUPFAM" id="SSF53850">
    <property type="entry name" value="Periplasmic binding protein-like II"/>
    <property type="match status" value="1"/>
</dbReference>
<organism evidence="2 3">
    <name type="scientific">Teichococcus deserti</name>
    <dbReference type="NCBI Taxonomy" id="1817963"/>
    <lineage>
        <taxon>Bacteria</taxon>
        <taxon>Pseudomonadati</taxon>
        <taxon>Pseudomonadota</taxon>
        <taxon>Alphaproteobacteria</taxon>
        <taxon>Acetobacterales</taxon>
        <taxon>Roseomonadaceae</taxon>
        <taxon>Roseomonas</taxon>
    </lineage>
</organism>
<feature type="non-terminal residue" evidence="2">
    <location>
        <position position="1"/>
    </location>
</feature>
<dbReference type="RefSeq" id="WP_076959886.1">
    <property type="nucleotide sequence ID" value="NZ_MLCO01000297.1"/>
</dbReference>
<accession>A0A1V2GVT7</accession>
<gene>
    <name evidence="2" type="ORF">BKE38_24395</name>
</gene>
<name>A0A1V2GVT7_9PROT</name>
<evidence type="ECO:0000256" key="1">
    <source>
        <dbReference type="ARBA" id="ARBA00022729"/>
    </source>
</evidence>
<comment type="caution">
    <text evidence="2">The sequence shown here is derived from an EMBL/GenBank/DDBJ whole genome shotgun (WGS) entry which is preliminary data.</text>
</comment>
<reference evidence="2 3" key="1">
    <citation type="submission" date="2016-10" db="EMBL/GenBank/DDBJ databases">
        <title>Draft Genome sequence of Roseomonas sp. strain M3.</title>
        <authorList>
            <person name="Subhash Y."/>
            <person name="Lee S."/>
        </authorList>
    </citation>
    <scope>NUCLEOTIDE SEQUENCE [LARGE SCALE GENOMIC DNA]</scope>
    <source>
        <strain evidence="2 3">M3</strain>
    </source>
</reference>
<dbReference type="Pfam" id="PF13416">
    <property type="entry name" value="SBP_bac_8"/>
    <property type="match status" value="1"/>
</dbReference>
<dbReference type="Proteomes" id="UP000188879">
    <property type="component" value="Unassembled WGS sequence"/>
</dbReference>
<keyword evidence="3" id="KW-1185">Reference proteome</keyword>
<dbReference type="GO" id="GO:0015888">
    <property type="term" value="P:thiamine transport"/>
    <property type="evidence" value="ECO:0007669"/>
    <property type="project" value="TreeGrafter"/>
</dbReference>
<evidence type="ECO:0000313" key="2">
    <source>
        <dbReference type="EMBL" id="ONG47234.1"/>
    </source>
</evidence>
<keyword evidence="1" id="KW-0732">Signal</keyword>
<proteinExistence type="predicted"/>
<sequence>SLPRRGLLRLGAGAATLPLMPAIVRAQASGRCVVSTWGGDYGNLLTANIEAPLLQPKGIDCVQDAGTEPARIAKSIAQRRLPRGNVDVICVQAPAAYDLEAAGMLEPLDESRVPNLKHVMPSLKSGQSIPHIFSPQVIAYNPERVTTPPTTYSDIELEQFRGKVGILDNSYIWVAMAAALKYKGDVGAIDAVKPELERLVKSGAHAYTSTEAFAPAIKSGEIDLGLVWHARVLFWQKGGLALRSAFPAEGCLTYVSSMGVLKNAPNKAAAFAYLNAALEPAAQRGFAASMGYLPTVTNAPLEGEVAQRLALPEPAPRLIPANYERLAATRDDMNEWWRRLLDRR</sequence>
<dbReference type="OrthoDB" id="3239593at2"/>
<protein>
    <recommendedName>
        <fullName evidence="4">ABC transporter substrate-binding protein</fullName>
    </recommendedName>
</protein>
<dbReference type="EMBL" id="MLCO01000297">
    <property type="protein sequence ID" value="ONG47234.1"/>
    <property type="molecule type" value="Genomic_DNA"/>
</dbReference>
<evidence type="ECO:0008006" key="4">
    <source>
        <dbReference type="Google" id="ProtNLM"/>
    </source>
</evidence>